<proteinExistence type="predicted"/>
<dbReference type="RefSeq" id="WP_210597540.1">
    <property type="nucleotide sequence ID" value="NZ_JAGKSQ010000004.1"/>
</dbReference>
<keyword evidence="1" id="KW-1133">Transmembrane helix</keyword>
<gene>
    <name evidence="2" type="ORF">J7W16_11995</name>
</gene>
<accession>A0A941ATI0</accession>
<organism evidence="2 3">
    <name type="scientific">Halalkalibacter suaedae</name>
    <dbReference type="NCBI Taxonomy" id="2822140"/>
    <lineage>
        <taxon>Bacteria</taxon>
        <taxon>Bacillati</taxon>
        <taxon>Bacillota</taxon>
        <taxon>Bacilli</taxon>
        <taxon>Bacillales</taxon>
        <taxon>Bacillaceae</taxon>
        <taxon>Halalkalibacter</taxon>
    </lineage>
</organism>
<keyword evidence="1" id="KW-0812">Transmembrane</keyword>
<evidence type="ECO:0000313" key="3">
    <source>
        <dbReference type="Proteomes" id="UP000678228"/>
    </source>
</evidence>
<keyword evidence="3" id="KW-1185">Reference proteome</keyword>
<name>A0A941ATI0_9BACI</name>
<sequence>MEFKLGDFAIVLPPLPITVAIIIIIYLLVRWGKELETGRHKLLFYFLISAFVTPIYSHSTQEGVFELWVPLGFIIIFFYLARGKSNHPAKMKASLLGLCLAIYQIILQYMG</sequence>
<reference evidence="2" key="1">
    <citation type="submission" date="2021-03" db="EMBL/GenBank/DDBJ databases">
        <title>Bacillus suaedae sp. nov., isolated from Suaeda aralocaspica.</title>
        <authorList>
            <person name="Lei R.F.R."/>
        </authorList>
    </citation>
    <scope>NUCLEOTIDE SEQUENCE</scope>
    <source>
        <strain evidence="2">YZJH907-2</strain>
    </source>
</reference>
<keyword evidence="1" id="KW-0472">Membrane</keyword>
<dbReference type="EMBL" id="JAGKSQ010000004">
    <property type="protein sequence ID" value="MBP3951854.1"/>
    <property type="molecule type" value="Genomic_DNA"/>
</dbReference>
<comment type="caution">
    <text evidence="2">The sequence shown here is derived from an EMBL/GenBank/DDBJ whole genome shotgun (WGS) entry which is preliminary data.</text>
</comment>
<feature type="transmembrane region" description="Helical" evidence="1">
    <location>
        <begin position="6"/>
        <end position="29"/>
    </location>
</feature>
<dbReference type="AlphaFoldDB" id="A0A941ATI0"/>
<evidence type="ECO:0000313" key="2">
    <source>
        <dbReference type="EMBL" id="MBP3951854.1"/>
    </source>
</evidence>
<evidence type="ECO:0000256" key="1">
    <source>
        <dbReference type="SAM" id="Phobius"/>
    </source>
</evidence>
<feature type="transmembrane region" description="Helical" evidence="1">
    <location>
        <begin position="63"/>
        <end position="81"/>
    </location>
</feature>
<feature type="transmembrane region" description="Helical" evidence="1">
    <location>
        <begin position="93"/>
        <end position="110"/>
    </location>
</feature>
<dbReference type="Proteomes" id="UP000678228">
    <property type="component" value="Unassembled WGS sequence"/>
</dbReference>
<feature type="transmembrane region" description="Helical" evidence="1">
    <location>
        <begin position="41"/>
        <end position="57"/>
    </location>
</feature>
<protein>
    <submittedName>
        <fullName evidence="2">Uncharacterized protein</fullName>
    </submittedName>
</protein>